<dbReference type="GO" id="GO:0004867">
    <property type="term" value="F:serine-type endopeptidase inhibitor activity"/>
    <property type="evidence" value="ECO:0007669"/>
    <property type="project" value="UniProtKB-KW"/>
</dbReference>
<dbReference type="InterPro" id="IPR042185">
    <property type="entry name" value="Serpin_sf_2"/>
</dbReference>
<protein>
    <submittedName>
        <fullName evidence="7">Serpin-1</fullName>
    </submittedName>
</protein>
<reference evidence="7" key="1">
    <citation type="journal article" date="2015" name="Int. J. Parasitol.">
        <title>Identification and evaluation of vaccine candidate antigens from the poultry red mite (Dermanyssus gallinae).</title>
        <authorList>
            <person name="Bartley K."/>
            <person name="Wright H.W."/>
            <person name="Huntley J.F."/>
            <person name="Manson E.D."/>
            <person name="Inglis N.F."/>
            <person name="McLean K."/>
            <person name="Nath M."/>
            <person name="Bartley Y."/>
            <person name="Nisbet A.J."/>
        </authorList>
    </citation>
    <scope>NUCLEOTIDE SEQUENCE</scope>
</reference>
<dbReference type="SMR" id="A0A0M4FLE9"/>
<dbReference type="AlphaFoldDB" id="A0A0M4FLE9"/>
<dbReference type="InterPro" id="IPR023796">
    <property type="entry name" value="Serpin_dom"/>
</dbReference>
<dbReference type="Pfam" id="PF00079">
    <property type="entry name" value="Serpin"/>
    <property type="match status" value="1"/>
</dbReference>
<keyword evidence="2" id="KW-0646">Protease inhibitor</keyword>
<accession>A0A0M4FLE9</accession>
<dbReference type="PANTHER" id="PTHR11461">
    <property type="entry name" value="SERINE PROTEASE INHIBITOR, SERPIN"/>
    <property type="match status" value="1"/>
</dbReference>
<evidence type="ECO:0000256" key="4">
    <source>
        <dbReference type="ARBA" id="ARBA00023180"/>
    </source>
</evidence>
<proteinExistence type="evidence at transcript level"/>
<dbReference type="Gene3D" id="3.30.497.10">
    <property type="entry name" value="Antithrombin, subunit I, domain 2"/>
    <property type="match status" value="1"/>
</dbReference>
<evidence type="ECO:0000313" key="7">
    <source>
        <dbReference type="EMBL" id="ALC78838.1"/>
    </source>
</evidence>
<comment type="similarity">
    <text evidence="1 5">Belongs to the serpin family.</text>
</comment>
<organism evidence="7">
    <name type="scientific">Dermanyssus gallinae</name>
    <dbReference type="NCBI Taxonomy" id="34641"/>
    <lineage>
        <taxon>Eukaryota</taxon>
        <taxon>Metazoa</taxon>
        <taxon>Ecdysozoa</taxon>
        <taxon>Arthropoda</taxon>
        <taxon>Chelicerata</taxon>
        <taxon>Arachnida</taxon>
        <taxon>Acari</taxon>
        <taxon>Parasitiformes</taxon>
        <taxon>Mesostigmata</taxon>
        <taxon>Gamasina</taxon>
        <taxon>Dermanyssoidea</taxon>
        <taxon>Dermanyssidae</taxon>
        <taxon>Dermanyssus</taxon>
    </lineage>
</organism>
<keyword evidence="3" id="KW-0722">Serine protease inhibitor</keyword>
<evidence type="ECO:0000256" key="2">
    <source>
        <dbReference type="ARBA" id="ARBA00022690"/>
    </source>
</evidence>
<dbReference type="SUPFAM" id="SSF56574">
    <property type="entry name" value="Serpins"/>
    <property type="match status" value="1"/>
</dbReference>
<sequence>MADQDLKVASPNEKPGGKYALGMSFLQKLCRDPGENFAFSPLSLGIAFSMLVAGVKGDTKKQLLDLLGFANEADLHAMYAELMKDKELPIKIANKYVVQNKLKIQKNFETLAKEKYQSEVESVDFVKDGRKLEASVNAWVASKTNDMIKQLIQPGTFTADTILVLLNAVYFKGTWVNEFDPVPYEMDFKLRNGSTVKKNFMTQKSSDFKYLETDKLKMVKIPYKEAGCYMVVALPKDDGKHIDEVLVTMTAAEMHSAVEKLNATRSPQVLLTMPKFKIDYKYGNLVEHMKALSVTKIFAGGDFGDLFEEMGDAVEVSSVVHKTVVEVDEKGTKAAAATAMVVSLRCSRGAVEEPIQLILNRAFFFSIYIGEHHISAFKGLCFSP</sequence>
<dbReference type="SMART" id="SM00093">
    <property type="entry name" value="SERPIN"/>
    <property type="match status" value="1"/>
</dbReference>
<evidence type="ECO:0000259" key="6">
    <source>
        <dbReference type="SMART" id="SM00093"/>
    </source>
</evidence>
<evidence type="ECO:0000256" key="5">
    <source>
        <dbReference type="RuleBase" id="RU000411"/>
    </source>
</evidence>
<dbReference type="PANTHER" id="PTHR11461:SF211">
    <property type="entry name" value="GH10112P-RELATED"/>
    <property type="match status" value="1"/>
</dbReference>
<feature type="domain" description="Serpin" evidence="6">
    <location>
        <begin position="23"/>
        <end position="384"/>
    </location>
</feature>
<evidence type="ECO:0000256" key="3">
    <source>
        <dbReference type="ARBA" id="ARBA00022900"/>
    </source>
</evidence>
<name>A0A0M4FLE9_9ACAR</name>
<dbReference type="InterPro" id="IPR000215">
    <property type="entry name" value="Serpin_fam"/>
</dbReference>
<dbReference type="Gene3D" id="2.30.39.10">
    <property type="entry name" value="Alpha-1-antitrypsin, domain 1"/>
    <property type="match status" value="1"/>
</dbReference>
<dbReference type="InterPro" id="IPR042178">
    <property type="entry name" value="Serpin_sf_1"/>
</dbReference>
<keyword evidence="4" id="KW-0325">Glycoprotein</keyword>
<dbReference type="CDD" id="cd00172">
    <property type="entry name" value="serpin"/>
    <property type="match status" value="1"/>
</dbReference>
<dbReference type="InterPro" id="IPR036186">
    <property type="entry name" value="Serpin_sf"/>
</dbReference>
<evidence type="ECO:0000256" key="1">
    <source>
        <dbReference type="ARBA" id="ARBA00009500"/>
    </source>
</evidence>
<dbReference type="EMBL" id="KR697565">
    <property type="protein sequence ID" value="ALC78838.1"/>
    <property type="molecule type" value="mRNA"/>
</dbReference>
<dbReference type="GO" id="GO:0005615">
    <property type="term" value="C:extracellular space"/>
    <property type="evidence" value="ECO:0007669"/>
    <property type="project" value="InterPro"/>
</dbReference>